<reference evidence="6" key="3">
    <citation type="submission" date="2025-09" db="UniProtKB">
        <authorList>
            <consortium name="Ensembl"/>
        </authorList>
    </citation>
    <scope>IDENTIFICATION</scope>
</reference>
<dbReference type="SUPFAM" id="SSF82895">
    <property type="entry name" value="TSP-1 type 1 repeat"/>
    <property type="match status" value="3"/>
</dbReference>
<dbReference type="InterPro" id="IPR000884">
    <property type="entry name" value="TSP1_rpt"/>
</dbReference>
<keyword evidence="5" id="KW-1015">Disulfide bond</keyword>
<reference evidence="6" key="2">
    <citation type="submission" date="2025-08" db="UniProtKB">
        <authorList>
            <consortium name="Ensembl"/>
        </authorList>
    </citation>
    <scope>IDENTIFICATION</scope>
</reference>
<dbReference type="GeneTree" id="ENSGT00940000169046"/>
<keyword evidence="7" id="KW-1185">Reference proteome</keyword>
<dbReference type="Ensembl" id="ENSCSAVT00000013712.1">
    <property type="protein sequence ID" value="ENSCSAVP00000013556.1"/>
    <property type="gene ID" value="ENSCSAVG00000007942.1"/>
</dbReference>
<reference evidence="7" key="1">
    <citation type="submission" date="2003-08" db="EMBL/GenBank/DDBJ databases">
        <authorList>
            <person name="Birren B."/>
            <person name="Nusbaum C."/>
            <person name="Abebe A."/>
            <person name="Abouelleil A."/>
            <person name="Adekoya E."/>
            <person name="Ait-zahra M."/>
            <person name="Allen N."/>
            <person name="Allen T."/>
            <person name="An P."/>
            <person name="Anderson M."/>
            <person name="Anderson S."/>
            <person name="Arachchi H."/>
            <person name="Armbruster J."/>
            <person name="Bachantsang P."/>
            <person name="Baldwin J."/>
            <person name="Barry A."/>
            <person name="Bayul T."/>
            <person name="Blitshsteyn B."/>
            <person name="Bloom T."/>
            <person name="Blye J."/>
            <person name="Boguslavskiy L."/>
            <person name="Borowsky M."/>
            <person name="Boukhgalter B."/>
            <person name="Brunache A."/>
            <person name="Butler J."/>
            <person name="Calixte N."/>
            <person name="Calvo S."/>
            <person name="Camarata J."/>
            <person name="Campo K."/>
            <person name="Chang J."/>
            <person name="Cheshatsang Y."/>
            <person name="Citroen M."/>
            <person name="Collymore A."/>
            <person name="Considine T."/>
            <person name="Cook A."/>
            <person name="Cooke P."/>
            <person name="Corum B."/>
            <person name="Cuomo C."/>
            <person name="David R."/>
            <person name="Dawoe T."/>
            <person name="Degray S."/>
            <person name="Dodge S."/>
            <person name="Dooley K."/>
            <person name="Dorje P."/>
            <person name="Dorjee K."/>
            <person name="Dorris L."/>
            <person name="Duffey N."/>
            <person name="Dupes A."/>
            <person name="Elkins T."/>
            <person name="Engels R."/>
            <person name="Erickson J."/>
            <person name="Farina A."/>
            <person name="Faro S."/>
            <person name="Ferreira P."/>
            <person name="Fischer H."/>
            <person name="Fitzgerald M."/>
            <person name="Foley K."/>
            <person name="Gage D."/>
            <person name="Galagan J."/>
            <person name="Gearin G."/>
            <person name="Gnerre S."/>
            <person name="Gnirke A."/>
            <person name="Goyette A."/>
            <person name="Graham J."/>
            <person name="Grandbois E."/>
            <person name="Gyaltsen K."/>
            <person name="Hafez N."/>
            <person name="Hagopian D."/>
            <person name="Hagos B."/>
            <person name="Hall J."/>
            <person name="Hatcher B."/>
            <person name="Heller A."/>
            <person name="Higgins H."/>
            <person name="Honan T."/>
            <person name="Horn A."/>
            <person name="Houde N."/>
            <person name="Hughes L."/>
            <person name="Hulme W."/>
            <person name="Husby E."/>
            <person name="Iliev I."/>
            <person name="Jaffe D."/>
            <person name="Jones C."/>
            <person name="Kamal M."/>
            <person name="Kamat A."/>
            <person name="Kamvysselis M."/>
            <person name="Karlsson E."/>
            <person name="Kells C."/>
            <person name="Kieu A."/>
            <person name="Kisner P."/>
            <person name="Kodira C."/>
            <person name="Kulbokas E."/>
            <person name="Labutti K."/>
            <person name="Lama D."/>
            <person name="Landers T."/>
            <person name="Leger J."/>
            <person name="Levine S."/>
            <person name="Lewis D."/>
            <person name="Lewis T."/>
            <person name="Lindblad-toh K."/>
            <person name="Liu X."/>
            <person name="Lokyitsang T."/>
            <person name="Lokyitsang Y."/>
            <person name="Lucien O."/>
            <person name="Lui A."/>
            <person name="Ma L.J."/>
            <person name="Mabbitt R."/>
            <person name="Macdonald J."/>
            <person name="Maclean C."/>
            <person name="Major J."/>
            <person name="Manning J."/>
            <person name="Marabella R."/>
            <person name="Maru K."/>
            <person name="Matthews C."/>
            <person name="Mauceli E."/>
            <person name="Mccarthy M."/>
            <person name="Mcdonough S."/>
            <person name="Mcghee T."/>
            <person name="Meldrim J."/>
            <person name="Meneus L."/>
            <person name="Mesirov J."/>
            <person name="Mihalev A."/>
            <person name="Mihova T."/>
            <person name="Mikkelsen T."/>
            <person name="Mlenga V."/>
            <person name="Moru K."/>
            <person name="Mozes J."/>
            <person name="Mulrain L."/>
            <person name="Munson G."/>
            <person name="Naylor J."/>
            <person name="Newes C."/>
            <person name="Nguyen C."/>
            <person name="Nguyen N."/>
            <person name="Nguyen T."/>
            <person name="Nicol R."/>
            <person name="Nielsen C."/>
            <person name="Nizzari M."/>
            <person name="Norbu C."/>
            <person name="Norbu N."/>
            <person name="O'donnell P."/>
            <person name="Okoawo O."/>
            <person name="O'leary S."/>
            <person name="Omotosho B."/>
            <person name="O'neill K."/>
            <person name="Osman S."/>
            <person name="Parker S."/>
            <person name="Perrin D."/>
            <person name="Phunkhang P."/>
            <person name="Piqani B."/>
            <person name="Purcell S."/>
            <person name="Rachupka T."/>
            <person name="Ramasamy U."/>
            <person name="Rameau R."/>
            <person name="Ray V."/>
            <person name="Raymond C."/>
            <person name="Retta R."/>
            <person name="Richardson S."/>
            <person name="Rise C."/>
            <person name="Rodriguez J."/>
            <person name="Rogers J."/>
            <person name="Rogov P."/>
            <person name="Rutman M."/>
            <person name="Schupbach R."/>
            <person name="Seaman C."/>
            <person name="Settipalli S."/>
            <person name="Sharpe T."/>
            <person name="Sheridan J."/>
            <person name="Sherpa N."/>
            <person name="Shi J."/>
            <person name="Smirnov S."/>
            <person name="Smith C."/>
            <person name="Sougnez C."/>
            <person name="Spencer B."/>
            <person name="Stalker J."/>
            <person name="Stange-thomann N."/>
            <person name="Stavropoulos S."/>
            <person name="Stetson K."/>
            <person name="Stone C."/>
            <person name="Stone S."/>
            <person name="Stubbs M."/>
            <person name="Talamas J."/>
            <person name="Tchuinga P."/>
            <person name="Tenzing P."/>
            <person name="Tesfaye S."/>
            <person name="Theodore J."/>
            <person name="Thoulutsang Y."/>
            <person name="Topham K."/>
            <person name="Towey S."/>
            <person name="Tsamla T."/>
            <person name="Tsomo N."/>
            <person name="Vallee D."/>
            <person name="Vassiliev H."/>
            <person name="Venkataraman V."/>
            <person name="Vinson J."/>
            <person name="Vo A."/>
            <person name="Wade C."/>
            <person name="Wang S."/>
            <person name="Wangchuk T."/>
            <person name="Wangdi T."/>
            <person name="Whittaker C."/>
            <person name="Wilkinson J."/>
            <person name="Wu Y."/>
            <person name="Wyman D."/>
            <person name="Yadav S."/>
            <person name="Yang S."/>
            <person name="Yang X."/>
            <person name="Yeager S."/>
            <person name="Yee E."/>
            <person name="Young G."/>
            <person name="Zainoun J."/>
            <person name="Zembeck L."/>
            <person name="Zimmer A."/>
            <person name="Zody M."/>
            <person name="Lander E."/>
        </authorList>
    </citation>
    <scope>NUCLEOTIDE SEQUENCE [LARGE SCALE GENOMIC DNA]</scope>
</reference>
<keyword evidence="2" id="KW-0964">Secreted</keyword>
<dbReference type="Gene3D" id="2.20.100.10">
    <property type="entry name" value="Thrombospondin type-1 (TSP1) repeat"/>
    <property type="match status" value="3"/>
</dbReference>
<dbReference type="HOGENOM" id="CLU_791182_0_0_1"/>
<sequence length="388" mass="41386">HQRPFWNGVLNNQIRPDNYQQHLTPSACPNVGSNPSPSLLPFSLNLSGRKKRNVNLGFGPGIFPTPVPQPDNYQQHLTPSACPNVGSNPSPSLLPFSLNLSGRKKRNVNLGFGPGIFPTPVPQCPYQTYNGQLTGSTAGCCQRNYCYTPRSTILRSASGIATYQGNWGEYEACSVSCGGGTRKRTRPCIRYHANDTCEHESEQIHRCNVDACPNFGSWTPYGQCSSTCGAGTRTRSRPCLPAGSTCADDNQGGATQSQPCNNGACPVYSNWSPYGACNAVCGVGQQTRSRTCTAASGGAPCSLPLVDTKSCAVSCGSCQDVPGPCQRYNKCYRVITTQCVPDASGGAYCPDCVTPTTRKERCVPQSPQGNDFLCGYCAHPQVPCAPLV</sequence>
<dbReference type="Proteomes" id="UP000007875">
    <property type="component" value="Unassembled WGS sequence"/>
</dbReference>
<evidence type="ECO:0008006" key="8">
    <source>
        <dbReference type="Google" id="ProtNLM"/>
    </source>
</evidence>
<dbReference type="AlphaFoldDB" id="H2Z7J4"/>
<comment type="subcellular location">
    <subcellularLocation>
        <location evidence="1">Secreted</location>
    </subcellularLocation>
</comment>
<organism evidence="6 7">
    <name type="scientific">Ciona savignyi</name>
    <name type="common">Pacific transparent sea squirt</name>
    <dbReference type="NCBI Taxonomy" id="51511"/>
    <lineage>
        <taxon>Eukaryota</taxon>
        <taxon>Metazoa</taxon>
        <taxon>Chordata</taxon>
        <taxon>Tunicata</taxon>
        <taxon>Ascidiacea</taxon>
        <taxon>Phlebobranchia</taxon>
        <taxon>Cionidae</taxon>
        <taxon>Ciona</taxon>
    </lineage>
</organism>
<dbReference type="PANTHER" id="PTHR22906:SF43">
    <property type="entry name" value="PROPERDIN"/>
    <property type="match status" value="1"/>
</dbReference>
<evidence type="ECO:0000256" key="1">
    <source>
        <dbReference type="ARBA" id="ARBA00004613"/>
    </source>
</evidence>
<dbReference type="InterPro" id="IPR036383">
    <property type="entry name" value="TSP1_rpt_sf"/>
</dbReference>
<keyword evidence="3" id="KW-0732">Signal</keyword>
<keyword evidence="4" id="KW-0677">Repeat</keyword>
<dbReference type="PANTHER" id="PTHR22906">
    <property type="entry name" value="PROPERDIN"/>
    <property type="match status" value="1"/>
</dbReference>
<name>H2Z7J4_CIOSA</name>
<evidence type="ECO:0000256" key="2">
    <source>
        <dbReference type="ARBA" id="ARBA00022525"/>
    </source>
</evidence>
<protein>
    <recommendedName>
        <fullName evidence="8">PLAC domain-containing protein</fullName>
    </recommendedName>
</protein>
<dbReference type="SMART" id="SM00209">
    <property type="entry name" value="TSP1"/>
    <property type="match status" value="3"/>
</dbReference>
<dbReference type="InterPro" id="IPR052065">
    <property type="entry name" value="Compl_asym_regulator"/>
</dbReference>
<evidence type="ECO:0000313" key="7">
    <source>
        <dbReference type="Proteomes" id="UP000007875"/>
    </source>
</evidence>
<evidence type="ECO:0000256" key="5">
    <source>
        <dbReference type="ARBA" id="ARBA00023157"/>
    </source>
</evidence>
<evidence type="ECO:0000313" key="6">
    <source>
        <dbReference type="Ensembl" id="ENSCSAVP00000013556.1"/>
    </source>
</evidence>
<accession>H2Z7J4</accession>
<proteinExistence type="predicted"/>
<dbReference type="Pfam" id="PF00090">
    <property type="entry name" value="TSP_1"/>
    <property type="match status" value="3"/>
</dbReference>
<evidence type="ECO:0000256" key="3">
    <source>
        <dbReference type="ARBA" id="ARBA00022729"/>
    </source>
</evidence>
<dbReference type="PROSITE" id="PS50092">
    <property type="entry name" value="TSP1"/>
    <property type="match status" value="3"/>
</dbReference>
<evidence type="ECO:0000256" key="4">
    <source>
        <dbReference type="ARBA" id="ARBA00022737"/>
    </source>
</evidence>